<dbReference type="SUPFAM" id="SSF48371">
    <property type="entry name" value="ARM repeat"/>
    <property type="match status" value="1"/>
</dbReference>
<dbReference type="GO" id="GO:0016491">
    <property type="term" value="F:oxidoreductase activity"/>
    <property type="evidence" value="ECO:0007669"/>
    <property type="project" value="TreeGrafter"/>
</dbReference>
<dbReference type="InterPro" id="IPR004155">
    <property type="entry name" value="PBS_lyase_HEAT"/>
</dbReference>
<sequence length="281" mass="32069">MHRRILVSVLATGCLASLIVGFMVPKSFEMGRQSRREEDTTKPSEMLEAKQTRIDTTKTKPMTKADSIRFAKADSMMIMKDIEYYRTKVPGLIKELQDTSLDPDKRQDCAYYLGRSRDPRAVPPLINALHDKWPQVRQGAIQGLVIACHYLRNEELIIPHLKKTLKDSTIRVQLTTANALIALGDSVSPISTLVSIFKKELPSFREPLETWIKKEILRPDLPDSEQVRIAEYAKMNSPKRALNLLLKIRNEEVKDALIEATKSKDEWVSSEARKALQQIEE</sequence>
<proteinExistence type="predicted"/>
<organism evidence="2 3">
    <name type="scientific">candidate division WOR-3 bacterium JGI_Cruoil_03_44_89</name>
    <dbReference type="NCBI Taxonomy" id="1973748"/>
    <lineage>
        <taxon>Bacteria</taxon>
        <taxon>Bacteria division WOR-3</taxon>
    </lineage>
</organism>
<evidence type="ECO:0000256" key="1">
    <source>
        <dbReference type="SAM" id="MobiDB-lite"/>
    </source>
</evidence>
<dbReference type="Proteomes" id="UP000215215">
    <property type="component" value="Unassembled WGS sequence"/>
</dbReference>
<feature type="compositionally biased region" description="Basic and acidic residues" evidence="1">
    <location>
        <begin position="32"/>
        <end position="50"/>
    </location>
</feature>
<dbReference type="InterPro" id="IPR016024">
    <property type="entry name" value="ARM-type_fold"/>
</dbReference>
<dbReference type="SMART" id="SM00567">
    <property type="entry name" value="EZ_HEAT"/>
    <property type="match status" value="1"/>
</dbReference>
<comment type="caution">
    <text evidence="2">The sequence shown here is derived from an EMBL/GenBank/DDBJ whole genome shotgun (WGS) entry which is preliminary data.</text>
</comment>
<evidence type="ECO:0000313" key="2">
    <source>
        <dbReference type="EMBL" id="OYD14532.1"/>
    </source>
</evidence>
<dbReference type="AlphaFoldDB" id="A0A235BQQ5"/>
<protein>
    <recommendedName>
        <fullName evidence="4">HEAT repeat domain-containing protein</fullName>
    </recommendedName>
</protein>
<evidence type="ECO:0008006" key="4">
    <source>
        <dbReference type="Google" id="ProtNLM"/>
    </source>
</evidence>
<dbReference type="Gene3D" id="1.25.10.10">
    <property type="entry name" value="Leucine-rich Repeat Variant"/>
    <property type="match status" value="1"/>
</dbReference>
<dbReference type="PANTHER" id="PTHR12697:SF5">
    <property type="entry name" value="DEOXYHYPUSINE HYDROXYLASE"/>
    <property type="match status" value="1"/>
</dbReference>
<feature type="region of interest" description="Disordered" evidence="1">
    <location>
        <begin position="31"/>
        <end position="50"/>
    </location>
</feature>
<gene>
    <name evidence="2" type="ORF">CH333_07770</name>
</gene>
<dbReference type="Pfam" id="PF13646">
    <property type="entry name" value="HEAT_2"/>
    <property type="match status" value="1"/>
</dbReference>
<evidence type="ECO:0000313" key="3">
    <source>
        <dbReference type="Proteomes" id="UP000215215"/>
    </source>
</evidence>
<dbReference type="PANTHER" id="PTHR12697">
    <property type="entry name" value="PBS LYASE HEAT-LIKE PROTEIN"/>
    <property type="match status" value="1"/>
</dbReference>
<dbReference type="InterPro" id="IPR011989">
    <property type="entry name" value="ARM-like"/>
</dbReference>
<dbReference type="EMBL" id="NOZQ01000176">
    <property type="protein sequence ID" value="OYD14532.1"/>
    <property type="molecule type" value="Genomic_DNA"/>
</dbReference>
<name>A0A235BQQ5_UNCW3</name>
<reference evidence="2 3" key="1">
    <citation type="submission" date="2017-07" db="EMBL/GenBank/DDBJ databases">
        <title>Recovery of genomes from metagenomes via a dereplication, aggregation, and scoring strategy.</title>
        <authorList>
            <person name="Sieber C.M."/>
            <person name="Probst A.J."/>
            <person name="Sharrar A."/>
            <person name="Thomas B.C."/>
            <person name="Hess M."/>
            <person name="Tringe S.G."/>
            <person name="Banfield J.F."/>
        </authorList>
    </citation>
    <scope>NUCLEOTIDE SEQUENCE [LARGE SCALE GENOMIC DNA]</scope>
    <source>
        <strain evidence="2">JGI_Cruoil_03_44_89</strain>
    </source>
</reference>
<accession>A0A235BQQ5</accession>